<evidence type="ECO:0000256" key="3">
    <source>
        <dbReference type="ARBA" id="ARBA00022519"/>
    </source>
</evidence>
<feature type="transmembrane region" description="Helical" evidence="8">
    <location>
        <begin position="120"/>
        <end position="142"/>
    </location>
</feature>
<dbReference type="InterPro" id="IPR050539">
    <property type="entry name" value="ThrE_Dicarb/AminoAcid_Exp"/>
</dbReference>
<evidence type="ECO:0000256" key="2">
    <source>
        <dbReference type="ARBA" id="ARBA00022475"/>
    </source>
</evidence>
<keyword evidence="11" id="KW-1185">Reference proteome</keyword>
<keyword evidence="4 8" id="KW-0812">Transmembrane</keyword>
<name>A0ABV4DPY4_9LACO</name>
<reference evidence="10 11" key="1">
    <citation type="submission" date="2024-03" db="EMBL/GenBank/DDBJ databases">
        <title>Mouse gut bacterial collection (mGBC) of GemPharmatech.</title>
        <authorList>
            <person name="He Y."/>
            <person name="Dong L."/>
            <person name="Wu D."/>
            <person name="Gao X."/>
            <person name="Lin Z."/>
        </authorList>
    </citation>
    <scope>NUCLEOTIDE SEQUENCE [LARGE SCALE GENOMIC DNA]</scope>
    <source>
        <strain evidence="10 11">15-30</strain>
    </source>
</reference>
<evidence type="ECO:0000313" key="10">
    <source>
        <dbReference type="EMBL" id="MEY8662344.1"/>
    </source>
</evidence>
<feature type="transmembrane region" description="Helical" evidence="8">
    <location>
        <begin position="6"/>
        <end position="24"/>
    </location>
</feature>
<evidence type="ECO:0000256" key="5">
    <source>
        <dbReference type="ARBA" id="ARBA00022989"/>
    </source>
</evidence>
<evidence type="ECO:0000256" key="7">
    <source>
        <dbReference type="ARBA" id="ARBA00034125"/>
    </source>
</evidence>
<organism evidence="10 11">
    <name type="scientific">Ligilactobacillus faecis</name>
    <dbReference type="NCBI Taxonomy" id="762833"/>
    <lineage>
        <taxon>Bacteria</taxon>
        <taxon>Bacillati</taxon>
        <taxon>Bacillota</taxon>
        <taxon>Bacilli</taxon>
        <taxon>Lactobacillales</taxon>
        <taxon>Lactobacillaceae</taxon>
        <taxon>Ligilactobacillus</taxon>
    </lineage>
</organism>
<accession>A0ABV4DPY4</accession>
<keyword evidence="6 8" id="KW-0472">Membrane</keyword>
<evidence type="ECO:0000259" key="9">
    <source>
        <dbReference type="Pfam" id="PF12821"/>
    </source>
</evidence>
<dbReference type="InterPro" id="IPR024528">
    <property type="entry name" value="ThrE_2"/>
</dbReference>
<evidence type="ECO:0000256" key="1">
    <source>
        <dbReference type="ARBA" id="ARBA00004651"/>
    </source>
</evidence>
<feature type="transmembrane region" description="Helical" evidence="8">
    <location>
        <begin position="55"/>
        <end position="74"/>
    </location>
</feature>
<comment type="subcellular location">
    <subcellularLocation>
        <location evidence="1">Cell membrane</location>
        <topology evidence="1">Multi-pass membrane protein</topology>
    </subcellularLocation>
</comment>
<evidence type="ECO:0000256" key="4">
    <source>
        <dbReference type="ARBA" id="ARBA00022692"/>
    </source>
</evidence>
<evidence type="ECO:0000256" key="6">
    <source>
        <dbReference type="ARBA" id="ARBA00023136"/>
    </source>
</evidence>
<keyword evidence="2" id="KW-1003">Cell membrane</keyword>
<protein>
    <submittedName>
        <fullName evidence="10">Threonine/serine exporter family protein</fullName>
    </submittedName>
</protein>
<dbReference type="PANTHER" id="PTHR34390">
    <property type="entry name" value="UPF0442 PROTEIN YJJB-RELATED"/>
    <property type="match status" value="1"/>
</dbReference>
<dbReference type="Proteomes" id="UP001565236">
    <property type="component" value="Unassembled WGS sequence"/>
</dbReference>
<dbReference type="RefSeq" id="WP_369941822.1">
    <property type="nucleotide sequence ID" value="NZ_JBCLUF010000015.1"/>
</dbReference>
<comment type="similarity">
    <text evidence="7">Belongs to the ThrE exporter (TC 2.A.79) family.</text>
</comment>
<dbReference type="PANTHER" id="PTHR34390:SF1">
    <property type="entry name" value="SUCCINATE TRANSPORTER SUBUNIT YJJB-RELATED"/>
    <property type="match status" value="1"/>
</dbReference>
<dbReference type="EMBL" id="JBCLUF010000015">
    <property type="protein sequence ID" value="MEY8662344.1"/>
    <property type="molecule type" value="Genomic_DNA"/>
</dbReference>
<dbReference type="Pfam" id="PF12821">
    <property type="entry name" value="ThrE_2"/>
    <property type="match status" value="1"/>
</dbReference>
<keyword evidence="3" id="KW-0997">Cell inner membrane</keyword>
<comment type="caution">
    <text evidence="10">The sequence shown here is derived from an EMBL/GenBank/DDBJ whole genome shotgun (WGS) entry which is preliminary data.</text>
</comment>
<feature type="domain" description="Threonine/Serine exporter ThrE" evidence="9">
    <location>
        <begin position="10"/>
        <end position="136"/>
    </location>
</feature>
<evidence type="ECO:0000256" key="8">
    <source>
        <dbReference type="SAM" id="Phobius"/>
    </source>
</evidence>
<proteinExistence type="inferred from homology"/>
<evidence type="ECO:0000313" key="11">
    <source>
        <dbReference type="Proteomes" id="UP001565236"/>
    </source>
</evidence>
<keyword evidence="5 8" id="KW-1133">Transmembrane helix</keyword>
<gene>
    <name evidence="10" type="ORF">AALT52_05520</name>
</gene>
<sequence>MTIRESLVHIIFSYLATIGFAVTLNIPRKALNVCGLIGVLGWMTYKVFYLWHSGMVLASLVAALVIGLFSFIAAKVKQMPMVLFNVPSLVPLVPGGQAYRAVYYFAFKDDEMALRYLVEAAMIAGALALGFFLAELLTQFYYKFSQSHKV</sequence>